<evidence type="ECO:0000259" key="2">
    <source>
        <dbReference type="Pfam" id="PF04909"/>
    </source>
</evidence>
<feature type="compositionally biased region" description="Pro residues" evidence="1">
    <location>
        <begin position="1"/>
        <end position="16"/>
    </location>
</feature>
<name>A0A9X5AQI2_9BRAD</name>
<dbReference type="InterPro" id="IPR006680">
    <property type="entry name" value="Amidohydro-rel"/>
</dbReference>
<evidence type="ECO:0000256" key="1">
    <source>
        <dbReference type="SAM" id="MobiDB-lite"/>
    </source>
</evidence>
<sequence>MTLRPPSPTSPSPATPTAPVGACSAAAETAPAETAPVETASVETIVDTHVHVFTRALPLASGRRHSPTGDFTLDDLLAATAPHGVGEIVLVQPSFLGTDNGYLLATLARAPQRLRGIVVVAPNVDDDTLDAYGKAGVVGVRLNLIGRDPREVLAPPWTDLLGRVAARGWQIEIQAEGRDLPDLIDGLAPLGAPLVIDHFGRPDPRLGVGDPGFRRLLAAGRDGPLYVKISGSYRCGGADATPYAGALLAALGTDRLLWGSDWPFTQFEAVRTYADGLAELRAWLSPAERAALAATSRRLFGFVP</sequence>
<proteinExistence type="predicted"/>
<dbReference type="Pfam" id="PF04909">
    <property type="entry name" value="Amidohydro_2"/>
    <property type="match status" value="1"/>
</dbReference>
<dbReference type="InterPro" id="IPR052358">
    <property type="entry name" value="Aro_Compnd_Degr_Hydrolases"/>
</dbReference>
<dbReference type="InterPro" id="IPR032466">
    <property type="entry name" value="Metal_Hydrolase"/>
</dbReference>
<organism evidence="3 4">
    <name type="scientific">Rhodoplanes serenus</name>
    <dbReference type="NCBI Taxonomy" id="200615"/>
    <lineage>
        <taxon>Bacteria</taxon>
        <taxon>Pseudomonadati</taxon>
        <taxon>Pseudomonadota</taxon>
        <taxon>Alphaproteobacteria</taxon>
        <taxon>Hyphomicrobiales</taxon>
        <taxon>Nitrobacteraceae</taxon>
        <taxon>Rhodoplanes</taxon>
    </lineage>
</organism>
<dbReference type="Proteomes" id="UP000438991">
    <property type="component" value="Unassembled WGS sequence"/>
</dbReference>
<evidence type="ECO:0000313" key="3">
    <source>
        <dbReference type="EMBL" id="MTW15046.1"/>
    </source>
</evidence>
<feature type="region of interest" description="Disordered" evidence="1">
    <location>
        <begin position="1"/>
        <end position="36"/>
    </location>
</feature>
<feature type="domain" description="Amidohydrolase-related" evidence="2">
    <location>
        <begin position="46"/>
        <end position="302"/>
    </location>
</feature>
<dbReference type="SUPFAM" id="SSF51556">
    <property type="entry name" value="Metallo-dependent hydrolases"/>
    <property type="match status" value="1"/>
</dbReference>
<feature type="compositionally biased region" description="Low complexity" evidence="1">
    <location>
        <begin position="17"/>
        <end position="36"/>
    </location>
</feature>
<dbReference type="GO" id="GO:0016787">
    <property type="term" value="F:hydrolase activity"/>
    <property type="evidence" value="ECO:0007669"/>
    <property type="project" value="InterPro"/>
</dbReference>
<protein>
    <submittedName>
        <fullName evidence="3">Amidohydrolase family protein</fullName>
    </submittedName>
</protein>
<accession>A0A9X5AQI2</accession>
<dbReference type="AlphaFoldDB" id="A0A9X5AQI2"/>
<comment type="caution">
    <text evidence="3">The sequence shown here is derived from an EMBL/GenBank/DDBJ whole genome shotgun (WGS) entry which is preliminary data.</text>
</comment>
<dbReference type="PANTHER" id="PTHR35563">
    <property type="entry name" value="BARREL METAL-DEPENDENT HYDROLASE, PUTATIVE (AFU_ORTHOLOGUE AFUA_1G16240)-RELATED"/>
    <property type="match status" value="1"/>
</dbReference>
<dbReference type="Gene3D" id="3.20.20.140">
    <property type="entry name" value="Metal-dependent hydrolases"/>
    <property type="match status" value="1"/>
</dbReference>
<dbReference type="PANTHER" id="PTHR35563:SF2">
    <property type="entry name" value="BARREL METAL-DEPENDENT HYDROLASE, PUTATIVE (AFU_ORTHOLOGUE AFUA_1G16240)-RELATED"/>
    <property type="match status" value="1"/>
</dbReference>
<evidence type="ECO:0000313" key="4">
    <source>
        <dbReference type="Proteomes" id="UP000438991"/>
    </source>
</evidence>
<reference evidence="3 4" key="1">
    <citation type="submission" date="2019-11" db="EMBL/GenBank/DDBJ databases">
        <title>Whole-genome sequence of Rhodoplanes serenus DSM 18633, type strain.</title>
        <authorList>
            <person name="Kyndt J.A."/>
            <person name="Meyer T.E."/>
        </authorList>
    </citation>
    <scope>NUCLEOTIDE SEQUENCE [LARGE SCALE GENOMIC DNA]</scope>
    <source>
        <strain evidence="3 4">DSM 18633</strain>
    </source>
</reference>
<gene>
    <name evidence="3" type="ORF">GJ689_02370</name>
</gene>
<dbReference type="EMBL" id="WNKV01000002">
    <property type="protein sequence ID" value="MTW15046.1"/>
    <property type="molecule type" value="Genomic_DNA"/>
</dbReference>